<dbReference type="CDD" id="cd04301">
    <property type="entry name" value="NAT_SF"/>
    <property type="match status" value="1"/>
</dbReference>
<protein>
    <recommendedName>
        <fullName evidence="1">N-acetyltransferase domain-containing protein</fullName>
    </recommendedName>
</protein>
<name>A0A382FCT9_9ZZZZ</name>
<dbReference type="PROSITE" id="PS51186">
    <property type="entry name" value="GNAT"/>
    <property type="match status" value="1"/>
</dbReference>
<feature type="domain" description="N-acetyltransferase" evidence="1">
    <location>
        <begin position="10"/>
        <end position="122"/>
    </location>
</feature>
<dbReference type="InterPro" id="IPR000182">
    <property type="entry name" value="GNAT_dom"/>
</dbReference>
<proteinExistence type="predicted"/>
<dbReference type="Gene3D" id="3.40.630.30">
    <property type="match status" value="1"/>
</dbReference>
<dbReference type="Pfam" id="PF13673">
    <property type="entry name" value="Acetyltransf_10"/>
    <property type="match status" value="1"/>
</dbReference>
<gene>
    <name evidence="2" type="ORF">METZ01_LOCUS213760</name>
</gene>
<accession>A0A382FCT9</accession>
<feature type="non-terminal residue" evidence="2">
    <location>
        <position position="122"/>
    </location>
</feature>
<organism evidence="2">
    <name type="scientific">marine metagenome</name>
    <dbReference type="NCBI Taxonomy" id="408172"/>
    <lineage>
        <taxon>unclassified sequences</taxon>
        <taxon>metagenomes</taxon>
        <taxon>ecological metagenomes</taxon>
    </lineage>
</organism>
<evidence type="ECO:0000259" key="1">
    <source>
        <dbReference type="PROSITE" id="PS51186"/>
    </source>
</evidence>
<dbReference type="EMBL" id="UINC01049296">
    <property type="protein sequence ID" value="SVB60906.1"/>
    <property type="molecule type" value="Genomic_DNA"/>
</dbReference>
<dbReference type="SUPFAM" id="SSF55729">
    <property type="entry name" value="Acyl-CoA N-acyltransferases (Nat)"/>
    <property type="match status" value="1"/>
</dbReference>
<dbReference type="InterPro" id="IPR016181">
    <property type="entry name" value="Acyl_CoA_acyltransferase"/>
</dbReference>
<dbReference type="GO" id="GO:0016747">
    <property type="term" value="F:acyltransferase activity, transferring groups other than amino-acyl groups"/>
    <property type="evidence" value="ECO:0007669"/>
    <property type="project" value="InterPro"/>
</dbReference>
<evidence type="ECO:0000313" key="2">
    <source>
        <dbReference type="EMBL" id="SVB60906.1"/>
    </source>
</evidence>
<dbReference type="AlphaFoldDB" id="A0A382FCT9"/>
<sequence length="122" mass="14163">MKTRLNPDLLDFKKGKKEDINSLESIRLKSIENCTQYTVEQLNVWRNSQFDWINLIKKTTICYYDKEMVGFVSIKDNELHSLYVEPSFHNQGIGNKLVSLVEIKGMCCDTNSNSEKVLIKRG</sequence>
<reference evidence="2" key="1">
    <citation type="submission" date="2018-05" db="EMBL/GenBank/DDBJ databases">
        <authorList>
            <person name="Lanie J.A."/>
            <person name="Ng W.-L."/>
            <person name="Kazmierczak K.M."/>
            <person name="Andrzejewski T.M."/>
            <person name="Davidsen T.M."/>
            <person name="Wayne K.J."/>
            <person name="Tettelin H."/>
            <person name="Glass J.I."/>
            <person name="Rusch D."/>
            <person name="Podicherti R."/>
            <person name="Tsui H.-C.T."/>
            <person name="Winkler M.E."/>
        </authorList>
    </citation>
    <scope>NUCLEOTIDE SEQUENCE</scope>
</reference>